<dbReference type="EMBL" id="DSDY01000037">
    <property type="protein sequence ID" value="HDS10204.1"/>
    <property type="molecule type" value="Genomic_DNA"/>
</dbReference>
<dbReference type="GO" id="GO:0032259">
    <property type="term" value="P:methylation"/>
    <property type="evidence" value="ECO:0007669"/>
    <property type="project" value="UniProtKB-KW"/>
</dbReference>
<evidence type="ECO:0000313" key="2">
    <source>
        <dbReference type="EMBL" id="HDS10204.1"/>
    </source>
</evidence>
<keyword evidence="1" id="KW-0812">Transmembrane</keyword>
<dbReference type="SUPFAM" id="SSF53335">
    <property type="entry name" value="S-adenosyl-L-methionine-dependent methyltransferases"/>
    <property type="match status" value="1"/>
</dbReference>
<proteinExistence type="predicted"/>
<dbReference type="InterPro" id="IPR029063">
    <property type="entry name" value="SAM-dependent_MTases_sf"/>
</dbReference>
<protein>
    <submittedName>
        <fullName evidence="2">Methyltransferase domain-containing protein</fullName>
    </submittedName>
</protein>
<comment type="caution">
    <text evidence="2">The sequence shown here is derived from an EMBL/GenBank/DDBJ whole genome shotgun (WGS) entry which is preliminary data.</text>
</comment>
<dbReference type="Gene3D" id="3.40.50.150">
    <property type="entry name" value="Vaccinia Virus protein VP39"/>
    <property type="match status" value="1"/>
</dbReference>
<keyword evidence="1" id="KW-0472">Membrane</keyword>
<reference evidence="2" key="1">
    <citation type="journal article" date="2020" name="mSystems">
        <title>Genome- and Community-Level Interaction Insights into Carbon Utilization and Element Cycling Functions of Hydrothermarchaeota in Hydrothermal Sediment.</title>
        <authorList>
            <person name="Zhou Z."/>
            <person name="Liu Y."/>
            <person name="Xu W."/>
            <person name="Pan J."/>
            <person name="Luo Z.H."/>
            <person name="Li M."/>
        </authorList>
    </citation>
    <scope>NUCLEOTIDE SEQUENCE [LARGE SCALE GENOMIC DNA]</scope>
    <source>
        <strain evidence="2">SpSt-123</strain>
    </source>
</reference>
<dbReference type="AlphaFoldDB" id="A0A7C1I124"/>
<name>A0A7C1I124_9CREN</name>
<keyword evidence="2" id="KW-0489">Methyltransferase</keyword>
<organism evidence="2">
    <name type="scientific">Fervidicoccus fontis</name>
    <dbReference type="NCBI Taxonomy" id="683846"/>
    <lineage>
        <taxon>Archaea</taxon>
        <taxon>Thermoproteota</taxon>
        <taxon>Thermoprotei</taxon>
        <taxon>Fervidicoccales</taxon>
        <taxon>Fervidicoccaceae</taxon>
        <taxon>Fervidicoccus</taxon>
    </lineage>
</organism>
<evidence type="ECO:0000256" key="1">
    <source>
        <dbReference type="SAM" id="Phobius"/>
    </source>
</evidence>
<dbReference type="GO" id="GO:0008168">
    <property type="term" value="F:methyltransferase activity"/>
    <property type="evidence" value="ECO:0007669"/>
    <property type="project" value="UniProtKB-KW"/>
</dbReference>
<feature type="transmembrane region" description="Helical" evidence="1">
    <location>
        <begin position="175"/>
        <end position="195"/>
    </location>
</feature>
<sequence length="241" mass="28236">MRKSDVTREKMTRGLQSYWYELIRILNSIVSVYEKANYAMSLFTLRKIRLNTARILGRIHGVILDAGCGPGTMIPYIMKENKNLSYYICLDPLPAMLKQIDAKNEKIDRIRGVFEHIPLRKNSLNACLTSFSFRNSYNYVRAFYNIYYTLRIHGIYVMLDLYKSTHRSITIFMKLYLSIVPRIIGSLLLGANGFRLYRGLYFTYEKFLNTDEIMVIARIIGFKRVFIHPLYSVSLLSVFIK</sequence>
<keyword evidence="1" id="KW-1133">Transmembrane helix</keyword>
<dbReference type="Pfam" id="PF01209">
    <property type="entry name" value="Ubie_methyltran"/>
    <property type="match status" value="1"/>
</dbReference>
<accession>A0A7C1I124</accession>
<keyword evidence="2" id="KW-0808">Transferase</keyword>
<gene>
    <name evidence="2" type="ORF">ENO04_01075</name>
</gene>